<evidence type="ECO:0000313" key="3">
    <source>
        <dbReference type="Proteomes" id="UP001054837"/>
    </source>
</evidence>
<reference evidence="2 3" key="1">
    <citation type="submission" date="2021-06" db="EMBL/GenBank/DDBJ databases">
        <title>Caerostris darwini draft genome.</title>
        <authorList>
            <person name="Kono N."/>
            <person name="Arakawa K."/>
        </authorList>
    </citation>
    <scope>NUCLEOTIDE SEQUENCE [LARGE SCALE GENOMIC DNA]</scope>
</reference>
<name>A0AAV4S3G7_9ARAC</name>
<sequence length="152" mass="17201">MGKEGENGKEGDGEAQSSKAGIYPRPVIRPSSLSFARDFSLNFTEVYTHTSALTERNISALPIAVTALVDTFCIDSPGHNEKKWGDFFKYPFYRFHVFDSFDSIRQSSIAFESKLLRNIGSHVLLGVRKLNNSEGCYRHVLRQIIRQMYCGL</sequence>
<gene>
    <name evidence="2" type="ORF">CDAR_375511</name>
</gene>
<organism evidence="2 3">
    <name type="scientific">Caerostris darwini</name>
    <dbReference type="NCBI Taxonomy" id="1538125"/>
    <lineage>
        <taxon>Eukaryota</taxon>
        <taxon>Metazoa</taxon>
        <taxon>Ecdysozoa</taxon>
        <taxon>Arthropoda</taxon>
        <taxon>Chelicerata</taxon>
        <taxon>Arachnida</taxon>
        <taxon>Araneae</taxon>
        <taxon>Araneomorphae</taxon>
        <taxon>Entelegynae</taxon>
        <taxon>Araneoidea</taxon>
        <taxon>Araneidae</taxon>
        <taxon>Caerostris</taxon>
    </lineage>
</organism>
<keyword evidence="3" id="KW-1185">Reference proteome</keyword>
<protein>
    <recommendedName>
        <fullName evidence="4">Maturase K</fullName>
    </recommendedName>
</protein>
<dbReference type="AlphaFoldDB" id="A0AAV4S3G7"/>
<evidence type="ECO:0008006" key="4">
    <source>
        <dbReference type="Google" id="ProtNLM"/>
    </source>
</evidence>
<comment type="caution">
    <text evidence="2">The sequence shown here is derived from an EMBL/GenBank/DDBJ whole genome shotgun (WGS) entry which is preliminary data.</text>
</comment>
<dbReference type="EMBL" id="BPLQ01007213">
    <property type="protein sequence ID" value="GIY28708.1"/>
    <property type="molecule type" value="Genomic_DNA"/>
</dbReference>
<dbReference type="Proteomes" id="UP001054837">
    <property type="component" value="Unassembled WGS sequence"/>
</dbReference>
<evidence type="ECO:0000313" key="2">
    <source>
        <dbReference type="EMBL" id="GIY28708.1"/>
    </source>
</evidence>
<feature type="compositionally biased region" description="Basic and acidic residues" evidence="1">
    <location>
        <begin position="1"/>
        <end position="12"/>
    </location>
</feature>
<proteinExistence type="predicted"/>
<feature type="region of interest" description="Disordered" evidence="1">
    <location>
        <begin position="1"/>
        <end position="21"/>
    </location>
</feature>
<accession>A0AAV4S3G7</accession>
<evidence type="ECO:0000256" key="1">
    <source>
        <dbReference type="SAM" id="MobiDB-lite"/>
    </source>
</evidence>